<proteinExistence type="predicted"/>
<dbReference type="Pfam" id="PF12686">
    <property type="entry name" value="DUF3800"/>
    <property type="match status" value="1"/>
</dbReference>
<evidence type="ECO:0000313" key="2">
    <source>
        <dbReference type="Proteomes" id="UP000334340"/>
    </source>
</evidence>
<organism evidence="1 2">
    <name type="scientific">Candidatus Methylomirabilis lanthanidiphila</name>
    <dbReference type="NCBI Taxonomy" id="2211376"/>
    <lineage>
        <taxon>Bacteria</taxon>
        <taxon>Candidatus Methylomirabilota</taxon>
        <taxon>Candidatus Methylomirabilia</taxon>
        <taxon>Candidatus Methylomirabilales</taxon>
        <taxon>Candidatus Methylomirabilaceae</taxon>
        <taxon>Candidatus Methylomirabilis</taxon>
    </lineage>
</organism>
<evidence type="ECO:0000313" key="1">
    <source>
        <dbReference type="EMBL" id="VUZ85435.1"/>
    </source>
</evidence>
<reference evidence="1 2" key="1">
    <citation type="submission" date="2019-07" db="EMBL/GenBank/DDBJ databases">
        <authorList>
            <person name="Cremers G."/>
        </authorList>
    </citation>
    <scope>NUCLEOTIDE SEQUENCE [LARGE SCALE GENOMIC DNA]</scope>
</reference>
<keyword evidence="2" id="KW-1185">Reference proteome</keyword>
<dbReference type="EMBL" id="CABIKM010000026">
    <property type="protein sequence ID" value="VUZ85435.1"/>
    <property type="molecule type" value="Genomic_DNA"/>
</dbReference>
<protein>
    <recommendedName>
        <fullName evidence="3">3-deoxy-D-manno-octulosonic acid transferase</fullName>
    </recommendedName>
</protein>
<gene>
    <name evidence="1" type="ORF">MELA_01819</name>
</gene>
<sequence length="247" mass="28155">MTDNLSDFLVFVDESGDHGLEAIDKDYPLFVLAFCIIQKREYVERLTPALQAFKLKHFGHDNVVLHEREIRKDIGDFAFLKTSARKEAFSNELADIVAATHFTLVCTVIRKELLKLRYTKPENPYHVALGFGLERVSYYLKSQGVGTSVTHVLVERRGRKEDAELELEFRRVCDGGNYSGERLSFSMSFVHKQANSPGLQLADLVARPVGLSVLRPTQPNRAFQILEDKFYRNAQGKRDGWGLKCFP</sequence>
<evidence type="ECO:0008006" key="3">
    <source>
        <dbReference type="Google" id="ProtNLM"/>
    </source>
</evidence>
<dbReference type="Proteomes" id="UP000334340">
    <property type="component" value="Unassembled WGS sequence"/>
</dbReference>
<accession>A0A564ZJD9</accession>
<name>A0A564ZJD9_9BACT</name>
<dbReference type="InterPro" id="IPR024524">
    <property type="entry name" value="DUF3800"/>
</dbReference>
<dbReference type="AlphaFoldDB" id="A0A564ZJD9"/>